<dbReference type="EMBL" id="MF979561">
    <property type="protein sequence ID" value="ATS93672.1"/>
    <property type="molecule type" value="Genomic_DNA"/>
</dbReference>
<proteinExistence type="predicted"/>
<keyword evidence="1" id="KW-1133">Transmembrane helix</keyword>
<evidence type="ECO:0000313" key="2">
    <source>
        <dbReference type="EMBL" id="ATS93672.1"/>
    </source>
</evidence>
<keyword evidence="3" id="KW-1185">Reference proteome</keyword>
<gene>
    <name evidence="2" type="ORF">P2B40kb_p005</name>
</gene>
<evidence type="ECO:0000313" key="3">
    <source>
        <dbReference type="Proteomes" id="UP000241876"/>
    </source>
</evidence>
<sequence length="128" mass="14456">MDYSMVEVMPVLEACTYSLLLTLIIILTVNHVIKGRSKRNDKLPLIVIPKVTAIKFYVYEDLSTDVPKCHTFKLGLGSCGKVATSLTVSDPYDGTHLRIVQVTEDGERKVFTYRYSQIAGRLDITYDH</sequence>
<keyword evidence="1" id="KW-0472">Membrane</keyword>
<dbReference type="Proteomes" id="UP000241876">
    <property type="component" value="Genome"/>
</dbReference>
<organism evidence="2 3">
    <name type="scientific">Pectobacterium phage DU_PP_II</name>
    <dbReference type="NCBI Taxonomy" id="2041489"/>
    <lineage>
        <taxon>Viruses</taxon>
        <taxon>Duplodnaviria</taxon>
        <taxon>Heunggongvirae</taxon>
        <taxon>Uroviricota</taxon>
        <taxon>Caudoviricetes</taxon>
        <taxon>Autographivirales</taxon>
        <taxon>Autotranscriptaviridae</taxon>
        <taxon>Studiervirinae</taxon>
        <taxon>Unyawovirus</taxon>
        <taxon>Unyawovirus DUPPII</taxon>
    </lineage>
</organism>
<keyword evidence="1" id="KW-0812">Transmembrane</keyword>
<accession>A0A2D2W5U7</accession>
<dbReference type="InterPro" id="IPR058006">
    <property type="entry name" value="1.05"/>
</dbReference>
<protein>
    <submittedName>
        <fullName evidence="2">Uncharacterized protein</fullName>
    </submittedName>
</protein>
<evidence type="ECO:0000256" key="1">
    <source>
        <dbReference type="SAM" id="Phobius"/>
    </source>
</evidence>
<feature type="transmembrane region" description="Helical" evidence="1">
    <location>
        <begin position="16"/>
        <end position="33"/>
    </location>
</feature>
<dbReference type="Pfam" id="PF25755">
    <property type="entry name" value="Phage_T3_1_05"/>
    <property type="match status" value="1"/>
</dbReference>
<reference evidence="2 3" key="1">
    <citation type="submission" date="2017-09" db="EMBL/GenBank/DDBJ databases">
        <title>Complete genome sequence of bacteriophage (DU_PP_II) infecting Pectobacterium spp.</title>
        <authorList>
            <person name="Park T.-H."/>
        </authorList>
    </citation>
    <scope>NUCLEOTIDE SEQUENCE [LARGE SCALE GENOMIC DNA]</scope>
</reference>
<name>A0A2D2W5U7_9CAUD</name>